<proteinExistence type="predicted"/>
<accession>A0ABQ7K8K4</accession>
<evidence type="ECO:0000313" key="2">
    <source>
        <dbReference type="Proteomes" id="UP001194696"/>
    </source>
</evidence>
<organism evidence="1 2">
    <name type="scientific">Linnemannia gamsii</name>
    <dbReference type="NCBI Taxonomy" id="64522"/>
    <lineage>
        <taxon>Eukaryota</taxon>
        <taxon>Fungi</taxon>
        <taxon>Fungi incertae sedis</taxon>
        <taxon>Mucoromycota</taxon>
        <taxon>Mortierellomycotina</taxon>
        <taxon>Mortierellomycetes</taxon>
        <taxon>Mortierellales</taxon>
        <taxon>Mortierellaceae</taxon>
        <taxon>Linnemannia</taxon>
    </lineage>
</organism>
<dbReference type="EMBL" id="JAAAIM010000157">
    <property type="protein sequence ID" value="KAG0293402.1"/>
    <property type="molecule type" value="Genomic_DNA"/>
</dbReference>
<name>A0ABQ7K8K4_9FUNG</name>
<sequence length="91" mass="10070">MEGVEAHSQELPTQEFEDSVVAAEAGVMPGFVTVNRSKKVHWLMFPVSCFDKGQSRISMFNWATENLRKVTTIKPTSCKIATLQTPDGEPA</sequence>
<dbReference type="Proteomes" id="UP001194696">
    <property type="component" value="Unassembled WGS sequence"/>
</dbReference>
<gene>
    <name evidence="1" type="ORF">BGZ96_002870</name>
</gene>
<evidence type="ECO:0000313" key="1">
    <source>
        <dbReference type="EMBL" id="KAG0293402.1"/>
    </source>
</evidence>
<keyword evidence="2" id="KW-1185">Reference proteome</keyword>
<reference evidence="1 2" key="1">
    <citation type="journal article" date="2020" name="Fungal Divers.">
        <title>Resolving the Mortierellaceae phylogeny through synthesis of multi-gene phylogenetics and phylogenomics.</title>
        <authorList>
            <person name="Vandepol N."/>
            <person name="Liber J."/>
            <person name="Desiro A."/>
            <person name="Na H."/>
            <person name="Kennedy M."/>
            <person name="Barry K."/>
            <person name="Grigoriev I.V."/>
            <person name="Miller A.N."/>
            <person name="O'Donnell K."/>
            <person name="Stajich J.E."/>
            <person name="Bonito G."/>
        </authorList>
    </citation>
    <scope>NUCLEOTIDE SEQUENCE [LARGE SCALE GENOMIC DNA]</scope>
    <source>
        <strain evidence="1 2">AD045</strain>
    </source>
</reference>
<comment type="caution">
    <text evidence="1">The sequence shown here is derived from an EMBL/GenBank/DDBJ whole genome shotgun (WGS) entry which is preliminary data.</text>
</comment>
<protein>
    <submittedName>
        <fullName evidence="1">Uncharacterized protein</fullName>
    </submittedName>
</protein>